<proteinExistence type="predicted"/>
<keyword evidence="2" id="KW-1185">Reference proteome</keyword>
<protein>
    <submittedName>
        <fullName evidence="1">Uncharacterized protein</fullName>
    </submittedName>
</protein>
<evidence type="ECO:0000313" key="1">
    <source>
        <dbReference type="EMBL" id="TWT92266.1"/>
    </source>
</evidence>
<sequence length="94" mass="10993">MAKLTHRIELTIYDRDLILKYGYVSGRLEASLRRWPKGQMVRRVGMDRVELRWLISDLTHRCNKDKTGRDLDAVVELCEHLECAQRTGDGDSDF</sequence>
<dbReference type="OrthoDB" id="277051at2"/>
<name>A0A5C5ZYJ8_9BACT</name>
<dbReference type="RefSeq" id="WP_146580601.1">
    <property type="nucleotide sequence ID" value="NZ_SJPM01000012.1"/>
</dbReference>
<dbReference type="Proteomes" id="UP000316213">
    <property type="component" value="Unassembled WGS sequence"/>
</dbReference>
<evidence type="ECO:0000313" key="2">
    <source>
        <dbReference type="Proteomes" id="UP000316213"/>
    </source>
</evidence>
<dbReference type="EMBL" id="SJPM01000012">
    <property type="protein sequence ID" value="TWT92266.1"/>
    <property type="molecule type" value="Genomic_DNA"/>
</dbReference>
<dbReference type="AlphaFoldDB" id="A0A5C5ZYJ8"/>
<reference evidence="1 2" key="1">
    <citation type="submission" date="2019-02" db="EMBL/GenBank/DDBJ databases">
        <title>Deep-cultivation of Planctomycetes and their phenomic and genomic characterization uncovers novel biology.</title>
        <authorList>
            <person name="Wiegand S."/>
            <person name="Jogler M."/>
            <person name="Boedeker C."/>
            <person name="Pinto D."/>
            <person name="Vollmers J."/>
            <person name="Rivas-Marin E."/>
            <person name="Kohn T."/>
            <person name="Peeters S.H."/>
            <person name="Heuer A."/>
            <person name="Rast P."/>
            <person name="Oberbeckmann S."/>
            <person name="Bunk B."/>
            <person name="Jeske O."/>
            <person name="Meyerdierks A."/>
            <person name="Storesund J.E."/>
            <person name="Kallscheuer N."/>
            <person name="Luecker S."/>
            <person name="Lage O.M."/>
            <person name="Pohl T."/>
            <person name="Merkel B.J."/>
            <person name="Hornburger P."/>
            <person name="Mueller R.-W."/>
            <person name="Bruemmer F."/>
            <person name="Labrenz M."/>
            <person name="Spormann A.M."/>
            <person name="Op Den Camp H."/>
            <person name="Overmann J."/>
            <person name="Amann R."/>
            <person name="Jetten M.S.M."/>
            <person name="Mascher T."/>
            <person name="Medema M.H."/>
            <person name="Devos D.P."/>
            <person name="Kaster A.-K."/>
            <person name="Ovreas L."/>
            <person name="Rohde M."/>
            <person name="Galperin M.Y."/>
            <person name="Jogler C."/>
        </authorList>
    </citation>
    <scope>NUCLEOTIDE SEQUENCE [LARGE SCALE GENOMIC DNA]</scope>
    <source>
        <strain evidence="1 2">Pla100</strain>
    </source>
</reference>
<gene>
    <name evidence="1" type="ORF">Pla100_48040</name>
</gene>
<comment type="caution">
    <text evidence="1">The sequence shown here is derived from an EMBL/GenBank/DDBJ whole genome shotgun (WGS) entry which is preliminary data.</text>
</comment>
<accession>A0A5C5ZYJ8</accession>
<organism evidence="1 2">
    <name type="scientific">Neorhodopirellula pilleata</name>
    <dbReference type="NCBI Taxonomy" id="2714738"/>
    <lineage>
        <taxon>Bacteria</taxon>
        <taxon>Pseudomonadati</taxon>
        <taxon>Planctomycetota</taxon>
        <taxon>Planctomycetia</taxon>
        <taxon>Pirellulales</taxon>
        <taxon>Pirellulaceae</taxon>
        <taxon>Neorhodopirellula</taxon>
    </lineage>
</organism>